<dbReference type="Gene3D" id="2.40.40.10">
    <property type="entry name" value="RlpA-like domain"/>
    <property type="match status" value="1"/>
</dbReference>
<name>A0AAD7GHM1_MYCRO</name>
<keyword evidence="3" id="KW-1185">Reference proteome</keyword>
<keyword evidence="1" id="KW-0732">Signal</keyword>
<feature type="chain" id="PRO_5042014315" description="Expansin-like EG45 domain-containing protein" evidence="1">
    <location>
        <begin position="19"/>
        <end position="148"/>
    </location>
</feature>
<comment type="caution">
    <text evidence="2">The sequence shown here is derived from an EMBL/GenBank/DDBJ whole genome shotgun (WGS) entry which is preliminary data.</text>
</comment>
<dbReference type="SUPFAM" id="SSF50685">
    <property type="entry name" value="Barwin-like endoglucanases"/>
    <property type="match status" value="1"/>
</dbReference>
<sequence length="148" mass="16330">MFASSSIALLLSATAVMAGAHQGRSHNSIAMRVNNNTETLNKRDSFVSKEMTWYPTDTGPDACTGKNHQDSDYFVAMGYDQFGDGSGCCGRQLRINYNGKSAVATCVDEVWPCPFFTTLPDSPLICVVRELPDLRPDRPDERPVRVLH</sequence>
<feature type="signal peptide" evidence="1">
    <location>
        <begin position="1"/>
        <end position="18"/>
    </location>
</feature>
<evidence type="ECO:0008006" key="4">
    <source>
        <dbReference type="Google" id="ProtNLM"/>
    </source>
</evidence>
<reference evidence="2" key="1">
    <citation type="submission" date="2023-03" db="EMBL/GenBank/DDBJ databases">
        <title>Massive genome expansion in bonnet fungi (Mycena s.s.) driven by repeated elements and novel gene families across ecological guilds.</title>
        <authorList>
            <consortium name="Lawrence Berkeley National Laboratory"/>
            <person name="Harder C.B."/>
            <person name="Miyauchi S."/>
            <person name="Viragh M."/>
            <person name="Kuo A."/>
            <person name="Thoen E."/>
            <person name="Andreopoulos B."/>
            <person name="Lu D."/>
            <person name="Skrede I."/>
            <person name="Drula E."/>
            <person name="Henrissat B."/>
            <person name="Morin E."/>
            <person name="Kohler A."/>
            <person name="Barry K."/>
            <person name="LaButti K."/>
            <person name="Morin E."/>
            <person name="Salamov A."/>
            <person name="Lipzen A."/>
            <person name="Mereny Z."/>
            <person name="Hegedus B."/>
            <person name="Baldrian P."/>
            <person name="Stursova M."/>
            <person name="Weitz H."/>
            <person name="Taylor A."/>
            <person name="Grigoriev I.V."/>
            <person name="Nagy L.G."/>
            <person name="Martin F."/>
            <person name="Kauserud H."/>
        </authorList>
    </citation>
    <scope>NUCLEOTIDE SEQUENCE</scope>
    <source>
        <strain evidence="2">CBHHK067</strain>
    </source>
</reference>
<dbReference type="AlphaFoldDB" id="A0AAD7GHM1"/>
<evidence type="ECO:0000313" key="2">
    <source>
        <dbReference type="EMBL" id="KAJ7689426.1"/>
    </source>
</evidence>
<organism evidence="2 3">
    <name type="scientific">Mycena rosella</name>
    <name type="common">Pink bonnet</name>
    <name type="synonym">Agaricus rosellus</name>
    <dbReference type="NCBI Taxonomy" id="1033263"/>
    <lineage>
        <taxon>Eukaryota</taxon>
        <taxon>Fungi</taxon>
        <taxon>Dikarya</taxon>
        <taxon>Basidiomycota</taxon>
        <taxon>Agaricomycotina</taxon>
        <taxon>Agaricomycetes</taxon>
        <taxon>Agaricomycetidae</taxon>
        <taxon>Agaricales</taxon>
        <taxon>Marasmiineae</taxon>
        <taxon>Mycenaceae</taxon>
        <taxon>Mycena</taxon>
    </lineage>
</organism>
<dbReference type="EMBL" id="JARKIE010000072">
    <property type="protein sequence ID" value="KAJ7689426.1"/>
    <property type="molecule type" value="Genomic_DNA"/>
</dbReference>
<accession>A0AAD7GHM1</accession>
<protein>
    <recommendedName>
        <fullName evidence="4">Expansin-like EG45 domain-containing protein</fullName>
    </recommendedName>
</protein>
<evidence type="ECO:0000313" key="3">
    <source>
        <dbReference type="Proteomes" id="UP001221757"/>
    </source>
</evidence>
<dbReference type="InterPro" id="IPR036908">
    <property type="entry name" value="RlpA-like_sf"/>
</dbReference>
<dbReference type="CDD" id="cd22191">
    <property type="entry name" value="DPBB_RlpA_EXP_N-like"/>
    <property type="match status" value="1"/>
</dbReference>
<dbReference type="Proteomes" id="UP001221757">
    <property type="component" value="Unassembled WGS sequence"/>
</dbReference>
<gene>
    <name evidence="2" type="ORF">B0H17DRAFT_637569</name>
</gene>
<proteinExistence type="predicted"/>
<evidence type="ECO:0000256" key="1">
    <source>
        <dbReference type="SAM" id="SignalP"/>
    </source>
</evidence>